<keyword evidence="1" id="KW-0472">Membrane</keyword>
<sequence length="95" mass="11708">MIKKAIFIEVFNETWTISITLEVFQWNLNYKHNFASISCCLKKMFRLMIFKFLTFSYFISQYLWYFFKSLKKQIFIEVFWINLKNSITLKVFLTV</sequence>
<dbReference type="Proteomes" id="UP001162131">
    <property type="component" value="Unassembled WGS sequence"/>
</dbReference>
<keyword evidence="1" id="KW-1133">Transmembrane helix</keyword>
<protein>
    <submittedName>
        <fullName evidence="2">Uncharacterized protein</fullName>
    </submittedName>
</protein>
<name>A0AAU9JM18_9CILI</name>
<accession>A0AAU9JM18</accession>
<feature type="transmembrane region" description="Helical" evidence="1">
    <location>
        <begin position="48"/>
        <end position="67"/>
    </location>
</feature>
<keyword evidence="3" id="KW-1185">Reference proteome</keyword>
<evidence type="ECO:0000313" key="3">
    <source>
        <dbReference type="Proteomes" id="UP001162131"/>
    </source>
</evidence>
<evidence type="ECO:0000256" key="1">
    <source>
        <dbReference type="SAM" id="Phobius"/>
    </source>
</evidence>
<gene>
    <name evidence="2" type="ORF">BSTOLATCC_MIC42329</name>
</gene>
<evidence type="ECO:0000313" key="2">
    <source>
        <dbReference type="EMBL" id="CAG9326670.1"/>
    </source>
</evidence>
<dbReference type="EMBL" id="CAJZBQ010000041">
    <property type="protein sequence ID" value="CAG9326670.1"/>
    <property type="molecule type" value="Genomic_DNA"/>
</dbReference>
<reference evidence="2" key="1">
    <citation type="submission" date="2021-09" db="EMBL/GenBank/DDBJ databases">
        <authorList>
            <consortium name="AG Swart"/>
            <person name="Singh M."/>
            <person name="Singh A."/>
            <person name="Seah K."/>
            <person name="Emmerich C."/>
        </authorList>
    </citation>
    <scope>NUCLEOTIDE SEQUENCE</scope>
    <source>
        <strain evidence="2">ATCC30299</strain>
    </source>
</reference>
<dbReference type="AlphaFoldDB" id="A0AAU9JM18"/>
<organism evidence="2 3">
    <name type="scientific">Blepharisma stoltei</name>
    <dbReference type="NCBI Taxonomy" id="1481888"/>
    <lineage>
        <taxon>Eukaryota</taxon>
        <taxon>Sar</taxon>
        <taxon>Alveolata</taxon>
        <taxon>Ciliophora</taxon>
        <taxon>Postciliodesmatophora</taxon>
        <taxon>Heterotrichea</taxon>
        <taxon>Heterotrichida</taxon>
        <taxon>Blepharismidae</taxon>
        <taxon>Blepharisma</taxon>
    </lineage>
</organism>
<proteinExistence type="predicted"/>
<keyword evidence="1" id="KW-0812">Transmembrane</keyword>
<comment type="caution">
    <text evidence="2">The sequence shown here is derived from an EMBL/GenBank/DDBJ whole genome shotgun (WGS) entry which is preliminary data.</text>
</comment>